<evidence type="ECO:0000313" key="12">
    <source>
        <dbReference type="Proteomes" id="UP000014760"/>
    </source>
</evidence>
<keyword evidence="2 8" id="KW-0812">Transmembrane</keyword>
<feature type="transmembrane region" description="Helical" evidence="8">
    <location>
        <begin position="227"/>
        <end position="247"/>
    </location>
</feature>
<gene>
    <name evidence="10" type="ORF">CAPTEDRAFT_226303</name>
</gene>
<evidence type="ECO:0000256" key="5">
    <source>
        <dbReference type="ARBA" id="ARBA00023136"/>
    </source>
</evidence>
<organism evidence="10">
    <name type="scientific">Capitella teleta</name>
    <name type="common">Polychaete worm</name>
    <dbReference type="NCBI Taxonomy" id="283909"/>
    <lineage>
        <taxon>Eukaryota</taxon>
        <taxon>Metazoa</taxon>
        <taxon>Spiralia</taxon>
        <taxon>Lophotrochozoa</taxon>
        <taxon>Annelida</taxon>
        <taxon>Polychaeta</taxon>
        <taxon>Sedentaria</taxon>
        <taxon>Scolecida</taxon>
        <taxon>Capitellidae</taxon>
        <taxon>Capitella</taxon>
    </lineage>
</organism>
<comment type="subcellular location">
    <subcellularLocation>
        <location evidence="1">Membrane</location>
        <topology evidence="1">Multi-pass membrane protein</topology>
    </subcellularLocation>
</comment>
<feature type="transmembrane region" description="Helical" evidence="8">
    <location>
        <begin position="192"/>
        <end position="215"/>
    </location>
</feature>
<evidence type="ECO:0000313" key="10">
    <source>
        <dbReference type="EMBL" id="ELU02401.1"/>
    </source>
</evidence>
<keyword evidence="5 8" id="KW-0472">Membrane</keyword>
<accession>R7U8D7</accession>
<feature type="transmembrane region" description="Helical" evidence="8">
    <location>
        <begin position="146"/>
        <end position="171"/>
    </location>
</feature>
<feature type="transmembrane region" description="Helical" evidence="8">
    <location>
        <begin position="20"/>
        <end position="48"/>
    </location>
</feature>
<dbReference type="InterPro" id="IPR017452">
    <property type="entry name" value="GPCR_Rhodpsn_7TM"/>
</dbReference>
<dbReference type="PANTHER" id="PTHR24240">
    <property type="entry name" value="OPSIN"/>
    <property type="match status" value="1"/>
</dbReference>
<dbReference type="InterPro" id="IPR000276">
    <property type="entry name" value="GPCR_Rhodpsn"/>
</dbReference>
<dbReference type="GO" id="GO:0004930">
    <property type="term" value="F:G protein-coupled receptor activity"/>
    <property type="evidence" value="ECO:0007669"/>
    <property type="project" value="UniProtKB-KW"/>
</dbReference>
<keyword evidence="12" id="KW-1185">Reference proteome</keyword>
<dbReference type="PROSITE" id="PS50262">
    <property type="entry name" value="G_PROTEIN_RECEP_F1_2"/>
    <property type="match status" value="1"/>
</dbReference>
<reference evidence="12" key="1">
    <citation type="submission" date="2012-12" db="EMBL/GenBank/DDBJ databases">
        <authorList>
            <person name="Hellsten U."/>
            <person name="Grimwood J."/>
            <person name="Chapman J.A."/>
            <person name="Shapiro H."/>
            <person name="Aerts A."/>
            <person name="Otillar R.P."/>
            <person name="Terry A.Y."/>
            <person name="Boore J.L."/>
            <person name="Simakov O."/>
            <person name="Marletaz F."/>
            <person name="Cho S.-J."/>
            <person name="Edsinger-Gonzales E."/>
            <person name="Havlak P."/>
            <person name="Kuo D.-H."/>
            <person name="Larsson T."/>
            <person name="Lv J."/>
            <person name="Arendt D."/>
            <person name="Savage R."/>
            <person name="Osoegawa K."/>
            <person name="de Jong P."/>
            <person name="Lindberg D.R."/>
            <person name="Seaver E.C."/>
            <person name="Weisblat D.A."/>
            <person name="Putnam N.H."/>
            <person name="Grigoriev I.V."/>
            <person name="Rokhsar D.S."/>
        </authorList>
    </citation>
    <scope>NUCLEOTIDE SEQUENCE</scope>
    <source>
        <strain evidence="12">I ESC-2004</strain>
    </source>
</reference>
<evidence type="ECO:0000256" key="8">
    <source>
        <dbReference type="SAM" id="Phobius"/>
    </source>
</evidence>
<feature type="transmembrane region" description="Helical" evidence="8">
    <location>
        <begin position="93"/>
        <end position="119"/>
    </location>
</feature>
<dbReference type="HOGENOM" id="CLU_009579_3_0_1"/>
<keyword evidence="3 8" id="KW-1133">Transmembrane helix</keyword>
<dbReference type="InterPro" id="IPR050125">
    <property type="entry name" value="GPCR_opsins"/>
</dbReference>
<dbReference type="EMBL" id="AMQN01008840">
    <property type="status" value="NOT_ANNOTATED_CDS"/>
    <property type="molecule type" value="Genomic_DNA"/>
</dbReference>
<dbReference type="PRINTS" id="PR00237">
    <property type="entry name" value="GPCRRHODOPSN"/>
</dbReference>
<name>R7U8D7_CAPTE</name>
<dbReference type="OrthoDB" id="5564849at2759"/>
<dbReference type="STRING" id="283909.R7U8D7"/>
<dbReference type="Gene3D" id="1.20.1070.10">
    <property type="entry name" value="Rhodopsin 7-helix transmembrane proteins"/>
    <property type="match status" value="1"/>
</dbReference>
<dbReference type="Proteomes" id="UP000014760">
    <property type="component" value="Unassembled WGS sequence"/>
</dbReference>
<feature type="transmembrane region" description="Helical" evidence="8">
    <location>
        <begin position="60"/>
        <end position="81"/>
    </location>
</feature>
<keyword evidence="7" id="KW-0807">Transducer</keyword>
<dbReference type="OMA" id="YETFEVG"/>
<keyword evidence="4" id="KW-0297">G-protein coupled receptor</keyword>
<evidence type="ECO:0000259" key="9">
    <source>
        <dbReference type="PROSITE" id="PS50262"/>
    </source>
</evidence>
<keyword evidence="6" id="KW-0675">Receptor</keyword>
<evidence type="ECO:0000256" key="7">
    <source>
        <dbReference type="ARBA" id="ARBA00023224"/>
    </source>
</evidence>
<dbReference type="AlphaFoldDB" id="R7U8D7"/>
<evidence type="ECO:0000256" key="3">
    <source>
        <dbReference type="ARBA" id="ARBA00022989"/>
    </source>
</evidence>
<evidence type="ECO:0000256" key="6">
    <source>
        <dbReference type="ARBA" id="ARBA00023170"/>
    </source>
</evidence>
<dbReference type="Pfam" id="PF00001">
    <property type="entry name" value="7tm_1"/>
    <property type="match status" value="1"/>
</dbReference>
<dbReference type="SUPFAM" id="SSF81321">
    <property type="entry name" value="Family A G protein-coupled receptor-like"/>
    <property type="match status" value="1"/>
</dbReference>
<reference evidence="10 12" key="2">
    <citation type="journal article" date="2013" name="Nature">
        <title>Insights into bilaterian evolution from three spiralian genomes.</title>
        <authorList>
            <person name="Simakov O."/>
            <person name="Marletaz F."/>
            <person name="Cho S.J."/>
            <person name="Edsinger-Gonzales E."/>
            <person name="Havlak P."/>
            <person name="Hellsten U."/>
            <person name="Kuo D.H."/>
            <person name="Larsson T."/>
            <person name="Lv J."/>
            <person name="Arendt D."/>
            <person name="Savage R."/>
            <person name="Osoegawa K."/>
            <person name="de Jong P."/>
            <person name="Grimwood J."/>
            <person name="Chapman J.A."/>
            <person name="Shapiro H."/>
            <person name="Aerts A."/>
            <person name="Otillar R.P."/>
            <person name="Terry A.Y."/>
            <person name="Boore J.L."/>
            <person name="Grigoriev I.V."/>
            <person name="Lindberg D.R."/>
            <person name="Seaver E.C."/>
            <person name="Weisblat D.A."/>
            <person name="Putnam N.H."/>
            <person name="Rokhsar D.S."/>
        </authorList>
    </citation>
    <scope>NUCLEOTIDE SEQUENCE</scope>
    <source>
        <strain evidence="10 12">I ESC-2004</strain>
    </source>
</reference>
<evidence type="ECO:0000256" key="4">
    <source>
        <dbReference type="ARBA" id="ARBA00023040"/>
    </source>
</evidence>
<dbReference type="EMBL" id="KB304086">
    <property type="protein sequence ID" value="ELU02401.1"/>
    <property type="molecule type" value="Genomic_DNA"/>
</dbReference>
<evidence type="ECO:0000256" key="1">
    <source>
        <dbReference type="ARBA" id="ARBA00004141"/>
    </source>
</evidence>
<sequence>MVITAFLSHLNKFRPMHWMFFFIAVNVMLMLIGAFPLTIAASFAHYYIAGQTGCQCDAFLGFFAGLSTMFTLAATGVIQAIQVYSNAVNASPVRLSTVVITVAACYLYALAWSLCPFFGYGEYGFELHMTNCTVNWKSLRHASRKYIIAMYVGCVALPVVVMGTSLALIVAKVNRQVMPIGQTSMTSQTIKMTALLFFGFLLAWMPYAIIGLIAAFTDFSLSPESTWLSSLLAKSSCFYTPIIYFFMNDRFKRICIDTLPRRLAGALSKFTTNTSPMSAVDLSDITQN</sequence>
<reference evidence="11" key="3">
    <citation type="submission" date="2015-06" db="UniProtKB">
        <authorList>
            <consortium name="EnsemblMetazoa"/>
        </authorList>
    </citation>
    <scope>IDENTIFICATION</scope>
</reference>
<protein>
    <recommendedName>
        <fullName evidence="9">G-protein coupled receptors family 1 profile domain-containing protein</fullName>
    </recommendedName>
</protein>
<proteinExistence type="predicted"/>
<evidence type="ECO:0000256" key="2">
    <source>
        <dbReference type="ARBA" id="ARBA00022692"/>
    </source>
</evidence>
<dbReference type="GO" id="GO:0016020">
    <property type="term" value="C:membrane"/>
    <property type="evidence" value="ECO:0007669"/>
    <property type="project" value="UniProtKB-SubCell"/>
</dbReference>
<dbReference type="EnsemblMetazoa" id="CapteT226303">
    <property type="protein sequence ID" value="CapteP226303"/>
    <property type="gene ID" value="CapteG226303"/>
</dbReference>
<feature type="domain" description="G-protein coupled receptors family 1 profile" evidence="9">
    <location>
        <begin position="1"/>
        <end position="244"/>
    </location>
</feature>
<evidence type="ECO:0000313" key="11">
    <source>
        <dbReference type="EnsemblMetazoa" id="CapteP226303"/>
    </source>
</evidence>